<feature type="domain" description="F-box" evidence="4">
    <location>
        <begin position="205"/>
        <end position="254"/>
    </location>
</feature>
<dbReference type="Gene3D" id="1.20.1280.50">
    <property type="match status" value="1"/>
</dbReference>
<protein>
    <recommendedName>
        <fullName evidence="4">F-box domain-containing protein</fullName>
    </recommendedName>
</protein>
<dbReference type="InterPro" id="IPR036047">
    <property type="entry name" value="F-box-like_dom_sf"/>
</dbReference>
<keyword evidence="2" id="KW-0802">TPR repeat</keyword>
<evidence type="ECO:0000313" key="6">
    <source>
        <dbReference type="Proteomes" id="UP000646827"/>
    </source>
</evidence>
<dbReference type="PANTHER" id="PTHR12874">
    <property type="entry name" value="F-BOX ONLY PROTEIN 48-RELATED"/>
    <property type="match status" value="1"/>
</dbReference>
<dbReference type="Pfam" id="PF12937">
    <property type="entry name" value="F-box-like"/>
    <property type="match status" value="1"/>
</dbReference>
<dbReference type="OrthoDB" id="2117972at2759"/>
<dbReference type="AlphaFoldDB" id="A0A8H7SDT1"/>
<sequence length="472" mass="55399">MMDTTDAQRELEEFRRQWRREVENRKQQQLERQKNARISLTAQEEQQTTRTAKICDDQLPLTEEMKSMSLENEKEEKEKPKTAIDYYIVAVDNERQGKLSQALAAYRRAFKLDPDVDYHYKRHYQKHIAPTFSSSNISTSTAPLSTTGTTVTAQPDEVTQVFQHIVPVGNEYITPSATRKDPLEDLIKAFTNESIPYLPIVDYKPVHVARIPSELLLQVLQHLVLRSVSSVSEFALVCKNFFLLTRAPSLWRFASEHAFKTPYMTIETSRDYQADYVEKVYNGHWMRMFIERPRIRYDGIYISTCHYIRPGSNENTFNQPVHLVTYYRYLRLFPDGTIIKYLSTEEPEHVVRLLTPGFNRRQVFRGHFEQNEGRLYVEMKDILRPRENFRMVLNIKSTHRGRHNKLSWVEYASETEGREDETHYDLKMMKPYFFSPVRSYIVDHPAEPPSLEGPLTRRNTSPPSNAVVADEQ</sequence>
<keyword evidence="1" id="KW-0833">Ubl conjugation pathway</keyword>
<dbReference type="GO" id="GO:0005737">
    <property type="term" value="C:cytoplasm"/>
    <property type="evidence" value="ECO:0007669"/>
    <property type="project" value="TreeGrafter"/>
</dbReference>
<evidence type="ECO:0000256" key="2">
    <source>
        <dbReference type="PROSITE-ProRule" id="PRU00339"/>
    </source>
</evidence>
<dbReference type="SUPFAM" id="SSF81383">
    <property type="entry name" value="F-box domain"/>
    <property type="match status" value="1"/>
</dbReference>
<dbReference type="InterPro" id="IPR045464">
    <property type="entry name" value="Hrt3/FBXO9_C"/>
</dbReference>
<feature type="compositionally biased region" description="Low complexity" evidence="3">
    <location>
        <begin position="41"/>
        <end position="52"/>
    </location>
</feature>
<dbReference type="InterPro" id="IPR001810">
    <property type="entry name" value="F-box_dom"/>
</dbReference>
<gene>
    <name evidence="5" type="ORF">INT45_001000</name>
</gene>
<reference evidence="5 6" key="1">
    <citation type="submission" date="2020-12" db="EMBL/GenBank/DDBJ databases">
        <title>Metabolic potential, ecology and presence of endohyphal bacteria is reflected in genomic diversity of Mucoromycotina.</title>
        <authorList>
            <person name="Muszewska A."/>
            <person name="Okrasinska A."/>
            <person name="Steczkiewicz K."/>
            <person name="Drgas O."/>
            <person name="Orlowska M."/>
            <person name="Perlinska-Lenart U."/>
            <person name="Aleksandrzak-Piekarczyk T."/>
            <person name="Szatraj K."/>
            <person name="Zielenkiewicz U."/>
            <person name="Pilsyk S."/>
            <person name="Malc E."/>
            <person name="Mieczkowski P."/>
            <person name="Kruszewska J.S."/>
            <person name="Biernat P."/>
            <person name="Pawlowska J."/>
        </authorList>
    </citation>
    <scope>NUCLEOTIDE SEQUENCE [LARGE SCALE GENOMIC DNA]</scope>
    <source>
        <strain evidence="5 6">CBS 142.35</strain>
    </source>
</reference>
<keyword evidence="6" id="KW-1185">Reference proteome</keyword>
<feature type="region of interest" description="Disordered" evidence="3">
    <location>
        <begin position="445"/>
        <end position="472"/>
    </location>
</feature>
<feature type="repeat" description="TPR" evidence="2">
    <location>
        <begin position="83"/>
        <end position="116"/>
    </location>
</feature>
<organism evidence="5 6">
    <name type="scientific">Circinella minor</name>
    <dbReference type="NCBI Taxonomy" id="1195481"/>
    <lineage>
        <taxon>Eukaryota</taxon>
        <taxon>Fungi</taxon>
        <taxon>Fungi incertae sedis</taxon>
        <taxon>Mucoromycota</taxon>
        <taxon>Mucoromycotina</taxon>
        <taxon>Mucoromycetes</taxon>
        <taxon>Mucorales</taxon>
        <taxon>Lichtheimiaceae</taxon>
        <taxon>Circinella</taxon>
    </lineage>
</organism>
<comment type="caution">
    <text evidence="5">The sequence shown here is derived from an EMBL/GenBank/DDBJ whole genome shotgun (WGS) entry which is preliminary data.</text>
</comment>
<name>A0A8H7SDT1_9FUNG</name>
<dbReference type="EMBL" id="JAEPRB010000014">
    <property type="protein sequence ID" value="KAG2226653.1"/>
    <property type="molecule type" value="Genomic_DNA"/>
</dbReference>
<dbReference type="GO" id="GO:0031146">
    <property type="term" value="P:SCF-dependent proteasomal ubiquitin-dependent protein catabolic process"/>
    <property type="evidence" value="ECO:0007669"/>
    <property type="project" value="TreeGrafter"/>
</dbReference>
<proteinExistence type="predicted"/>
<evidence type="ECO:0000256" key="1">
    <source>
        <dbReference type="ARBA" id="ARBA00022786"/>
    </source>
</evidence>
<dbReference type="PANTHER" id="PTHR12874:SF9">
    <property type="entry name" value="F-BOX ONLY PROTEIN 48"/>
    <property type="match status" value="1"/>
</dbReference>
<evidence type="ECO:0000256" key="3">
    <source>
        <dbReference type="SAM" id="MobiDB-lite"/>
    </source>
</evidence>
<dbReference type="Pfam" id="PF19270">
    <property type="entry name" value="FBO_C"/>
    <property type="match status" value="1"/>
</dbReference>
<dbReference type="GO" id="GO:0019005">
    <property type="term" value="C:SCF ubiquitin ligase complex"/>
    <property type="evidence" value="ECO:0007669"/>
    <property type="project" value="TreeGrafter"/>
</dbReference>
<dbReference type="Proteomes" id="UP000646827">
    <property type="component" value="Unassembled WGS sequence"/>
</dbReference>
<dbReference type="InterPro" id="IPR019734">
    <property type="entry name" value="TPR_rpt"/>
</dbReference>
<feature type="compositionally biased region" description="Basic and acidic residues" evidence="3">
    <location>
        <begin position="22"/>
        <end position="34"/>
    </location>
</feature>
<feature type="region of interest" description="Disordered" evidence="3">
    <location>
        <begin position="22"/>
        <end position="52"/>
    </location>
</feature>
<accession>A0A8H7SDT1</accession>
<dbReference type="PROSITE" id="PS50181">
    <property type="entry name" value="FBOX"/>
    <property type="match status" value="1"/>
</dbReference>
<evidence type="ECO:0000259" key="4">
    <source>
        <dbReference type="PROSITE" id="PS50181"/>
    </source>
</evidence>
<evidence type="ECO:0000313" key="5">
    <source>
        <dbReference type="EMBL" id="KAG2226653.1"/>
    </source>
</evidence>
<dbReference type="PROSITE" id="PS50005">
    <property type="entry name" value="TPR"/>
    <property type="match status" value="1"/>
</dbReference>